<dbReference type="InterPro" id="IPR000209">
    <property type="entry name" value="Peptidase_S8/S53_dom"/>
</dbReference>
<dbReference type="PROSITE" id="PS00138">
    <property type="entry name" value="SUBTILASE_SER"/>
    <property type="match status" value="1"/>
</dbReference>
<dbReference type="InterPro" id="IPR015500">
    <property type="entry name" value="Peptidase_S8_subtilisin-rel"/>
</dbReference>
<sequence>MKFAKIAFPVFILTVIGLLIFPVGDQKNDENMIQMNKSSEIQIKEALMNQDVSKTNELCRIQCTRHFTQSLKNLNNNFKDKKEILSKMKENHSNVVQVIWMDQSKTGKTVKIGNLNENLKNKVLPLISEGKKVIKENKLFQSETFQVGKNKYFVLAIPSKEKNSALFGVIKQDFLNQIAIEQRKNLRIVPYPSDKRYGIKSVDSNTLQDVKVDHPEENVGTSHYHLKEIVVKFKNQPTQSDLRQIQSDIQATSMKKLGYTYVFSSSTLDAEQMMSYFNKWNVEYTEPHYLYMTNETTQRSTENEPNDVLYDPYQWNLPNIDTLKGWDLSKGSDQITVAVIDTGVDIKHPDLQGKLLEGANFVEEETQPLDDVGHGTHVAGIISATVDNSEGIAGMSWYNKIMPIKVLDSTGAGSTYAVAQGVIWATDQGAKVINMSLGNYAETQFLHDAIKYAYDKDVVLIAATGNDNTNQPGYPAAYPEVIAVSATDESSNKANFSNYGDYLDVMAPGVSIASTYPDNQYAALSGTSMASPHVSALAAMIRSLNPTLKNVEVMEIIRNTAVDLGDAGKDSYYGFGLIHVENALENAGGNQSVQVNKKKSWFQRLIESLYPNKTPSTVR</sequence>
<evidence type="ECO:0000256" key="7">
    <source>
        <dbReference type="PROSITE-ProRule" id="PRU01240"/>
    </source>
</evidence>
<gene>
    <name evidence="10" type="ORF">ERL59_10480</name>
</gene>
<evidence type="ECO:0000256" key="3">
    <source>
        <dbReference type="ARBA" id="ARBA00022525"/>
    </source>
</evidence>
<comment type="subcellular location">
    <subcellularLocation>
        <location evidence="1">Secreted</location>
    </subcellularLocation>
</comment>
<evidence type="ECO:0000256" key="1">
    <source>
        <dbReference type="ARBA" id="ARBA00004613"/>
    </source>
</evidence>
<feature type="active site" description="Charge relay system" evidence="7">
    <location>
        <position position="341"/>
    </location>
</feature>
<dbReference type="Pfam" id="PF00082">
    <property type="entry name" value="Peptidase_S8"/>
    <property type="match status" value="1"/>
</dbReference>
<dbReference type="Proteomes" id="UP000448943">
    <property type="component" value="Unassembled WGS sequence"/>
</dbReference>
<dbReference type="PROSITE" id="PS51892">
    <property type="entry name" value="SUBTILASE"/>
    <property type="match status" value="1"/>
</dbReference>
<keyword evidence="4 7" id="KW-0645">Protease</keyword>
<keyword evidence="3" id="KW-0964">Secreted</keyword>
<dbReference type="EMBL" id="SIJB01000024">
    <property type="protein sequence ID" value="NBI29386.1"/>
    <property type="molecule type" value="Genomic_DNA"/>
</dbReference>
<keyword evidence="5 7" id="KW-0378">Hydrolase</keyword>
<proteinExistence type="inferred from homology"/>
<dbReference type="GO" id="GO:0006508">
    <property type="term" value="P:proteolysis"/>
    <property type="evidence" value="ECO:0007669"/>
    <property type="project" value="UniProtKB-KW"/>
</dbReference>
<evidence type="ECO:0000313" key="11">
    <source>
        <dbReference type="Proteomes" id="UP000448943"/>
    </source>
</evidence>
<dbReference type="OrthoDB" id="9798386at2"/>
<dbReference type="PANTHER" id="PTHR43806">
    <property type="entry name" value="PEPTIDASE S8"/>
    <property type="match status" value="1"/>
</dbReference>
<organism evidence="10 11">
    <name type="scientific">Chengkuizengella marina</name>
    <dbReference type="NCBI Taxonomy" id="2507566"/>
    <lineage>
        <taxon>Bacteria</taxon>
        <taxon>Bacillati</taxon>
        <taxon>Bacillota</taxon>
        <taxon>Bacilli</taxon>
        <taxon>Bacillales</taxon>
        <taxon>Paenibacillaceae</taxon>
        <taxon>Chengkuizengella</taxon>
    </lineage>
</organism>
<feature type="active site" description="Charge relay system" evidence="7">
    <location>
        <position position="528"/>
    </location>
</feature>
<dbReference type="InterPro" id="IPR023828">
    <property type="entry name" value="Peptidase_S8_Ser-AS"/>
</dbReference>
<protein>
    <submittedName>
        <fullName evidence="10">Peptidase S8</fullName>
    </submittedName>
</protein>
<dbReference type="GO" id="GO:0005576">
    <property type="term" value="C:extracellular region"/>
    <property type="evidence" value="ECO:0007669"/>
    <property type="project" value="UniProtKB-SubCell"/>
</dbReference>
<keyword evidence="11" id="KW-1185">Reference proteome</keyword>
<reference evidence="10 11" key="1">
    <citation type="submission" date="2019-01" db="EMBL/GenBank/DDBJ databases">
        <title>Chengkuizengella sp. nov., isolated from deep-sea sediment of East Pacific Ocean.</title>
        <authorList>
            <person name="Yang J."/>
            <person name="Lai Q."/>
            <person name="Shao Z."/>
        </authorList>
    </citation>
    <scope>NUCLEOTIDE SEQUENCE [LARGE SCALE GENOMIC DNA]</scope>
    <source>
        <strain evidence="10 11">YPA3-1-1</strain>
    </source>
</reference>
<name>A0A6N9Q3L2_9BACL</name>
<evidence type="ECO:0000313" key="10">
    <source>
        <dbReference type="EMBL" id="NBI29386.1"/>
    </source>
</evidence>
<dbReference type="RefSeq" id="WP_160646192.1">
    <property type="nucleotide sequence ID" value="NZ_SIJB01000024.1"/>
</dbReference>
<dbReference type="CDD" id="cd07484">
    <property type="entry name" value="Peptidases_S8_Thermitase_like"/>
    <property type="match status" value="1"/>
</dbReference>
<dbReference type="PROSITE" id="PS00137">
    <property type="entry name" value="SUBTILASE_HIS"/>
    <property type="match status" value="1"/>
</dbReference>
<feature type="active site" description="Charge relay system" evidence="7">
    <location>
        <position position="374"/>
    </location>
</feature>
<evidence type="ECO:0000256" key="8">
    <source>
        <dbReference type="RuleBase" id="RU003355"/>
    </source>
</evidence>
<dbReference type="PRINTS" id="PR00723">
    <property type="entry name" value="SUBTILISIN"/>
</dbReference>
<dbReference type="PANTHER" id="PTHR43806:SF11">
    <property type="entry name" value="CEREVISIN-RELATED"/>
    <property type="match status" value="1"/>
</dbReference>
<dbReference type="AlphaFoldDB" id="A0A6N9Q3L2"/>
<evidence type="ECO:0000259" key="9">
    <source>
        <dbReference type="Pfam" id="PF00082"/>
    </source>
</evidence>
<comment type="similarity">
    <text evidence="2 7 8">Belongs to the peptidase S8 family.</text>
</comment>
<dbReference type="InterPro" id="IPR050131">
    <property type="entry name" value="Peptidase_S8_subtilisin-like"/>
</dbReference>
<feature type="domain" description="Peptidase S8/S53" evidence="9">
    <location>
        <begin position="333"/>
        <end position="576"/>
    </location>
</feature>
<evidence type="ECO:0000256" key="6">
    <source>
        <dbReference type="ARBA" id="ARBA00022825"/>
    </source>
</evidence>
<accession>A0A6N9Q3L2</accession>
<dbReference type="PROSITE" id="PS00136">
    <property type="entry name" value="SUBTILASE_ASP"/>
    <property type="match status" value="1"/>
</dbReference>
<dbReference type="InterPro" id="IPR022398">
    <property type="entry name" value="Peptidase_S8_His-AS"/>
</dbReference>
<evidence type="ECO:0000256" key="5">
    <source>
        <dbReference type="ARBA" id="ARBA00022801"/>
    </source>
</evidence>
<dbReference type="InterPro" id="IPR023827">
    <property type="entry name" value="Peptidase_S8_Asp-AS"/>
</dbReference>
<evidence type="ECO:0000256" key="2">
    <source>
        <dbReference type="ARBA" id="ARBA00011073"/>
    </source>
</evidence>
<dbReference type="GO" id="GO:0004252">
    <property type="term" value="F:serine-type endopeptidase activity"/>
    <property type="evidence" value="ECO:0007669"/>
    <property type="project" value="UniProtKB-UniRule"/>
</dbReference>
<comment type="caution">
    <text evidence="10">The sequence shown here is derived from an EMBL/GenBank/DDBJ whole genome shotgun (WGS) entry which is preliminary data.</text>
</comment>
<dbReference type="Gene3D" id="3.40.50.200">
    <property type="entry name" value="Peptidase S8/S53 domain"/>
    <property type="match status" value="1"/>
</dbReference>
<dbReference type="InterPro" id="IPR036852">
    <property type="entry name" value="Peptidase_S8/S53_dom_sf"/>
</dbReference>
<dbReference type="InterPro" id="IPR034084">
    <property type="entry name" value="Thermitase-like_dom"/>
</dbReference>
<keyword evidence="6 7" id="KW-0720">Serine protease</keyword>
<evidence type="ECO:0000256" key="4">
    <source>
        <dbReference type="ARBA" id="ARBA00022670"/>
    </source>
</evidence>
<dbReference type="SUPFAM" id="SSF52743">
    <property type="entry name" value="Subtilisin-like"/>
    <property type="match status" value="1"/>
</dbReference>